<organism evidence="1 2">
    <name type="scientific">Larinioides sclopetarius</name>
    <dbReference type="NCBI Taxonomy" id="280406"/>
    <lineage>
        <taxon>Eukaryota</taxon>
        <taxon>Metazoa</taxon>
        <taxon>Ecdysozoa</taxon>
        <taxon>Arthropoda</taxon>
        <taxon>Chelicerata</taxon>
        <taxon>Arachnida</taxon>
        <taxon>Araneae</taxon>
        <taxon>Araneomorphae</taxon>
        <taxon>Entelegynae</taxon>
        <taxon>Araneoidea</taxon>
        <taxon>Araneidae</taxon>
        <taxon>Larinioides</taxon>
    </lineage>
</organism>
<evidence type="ECO:0000313" key="2">
    <source>
        <dbReference type="Proteomes" id="UP001497382"/>
    </source>
</evidence>
<evidence type="ECO:0000313" key="1">
    <source>
        <dbReference type="EMBL" id="CAL1271133.1"/>
    </source>
</evidence>
<comment type="caution">
    <text evidence="1">The sequence shown here is derived from an EMBL/GenBank/DDBJ whole genome shotgun (WGS) entry which is preliminary data.</text>
</comment>
<keyword evidence="2" id="KW-1185">Reference proteome</keyword>
<dbReference type="Proteomes" id="UP001497382">
    <property type="component" value="Unassembled WGS sequence"/>
</dbReference>
<reference evidence="1 2" key="1">
    <citation type="submission" date="2024-04" db="EMBL/GenBank/DDBJ databases">
        <authorList>
            <person name="Rising A."/>
            <person name="Reimegard J."/>
            <person name="Sonavane S."/>
            <person name="Akerstrom W."/>
            <person name="Nylinder S."/>
            <person name="Hedman E."/>
            <person name="Kallberg Y."/>
        </authorList>
    </citation>
    <scope>NUCLEOTIDE SEQUENCE [LARGE SCALE GENOMIC DNA]</scope>
</reference>
<proteinExistence type="predicted"/>
<gene>
    <name evidence="1" type="ORF">LARSCL_LOCUS5665</name>
</gene>
<protein>
    <submittedName>
        <fullName evidence="1">Uncharacterized protein</fullName>
    </submittedName>
</protein>
<dbReference type="AlphaFoldDB" id="A0AAV1ZL88"/>
<feature type="non-terminal residue" evidence="1">
    <location>
        <position position="1"/>
    </location>
</feature>
<sequence>FKILWYFFPFSATSILATEGIPKKAANSKIRIQMSILSIKVSRCFPAIVA</sequence>
<accession>A0AAV1ZL88</accession>
<dbReference type="EMBL" id="CAXIEN010000052">
    <property type="protein sequence ID" value="CAL1271133.1"/>
    <property type="molecule type" value="Genomic_DNA"/>
</dbReference>
<name>A0AAV1ZL88_9ARAC</name>